<dbReference type="ESTHER" id="lodel-a5e1c1">
    <property type="family name" value="Fusarinine_C_esterase_sidJ"/>
</dbReference>
<proteinExistence type="predicted"/>
<protein>
    <recommendedName>
        <fullName evidence="3">DUF1749-domain-containing protein</fullName>
    </recommendedName>
</protein>
<dbReference type="Proteomes" id="UP000001996">
    <property type="component" value="Unassembled WGS sequence"/>
</dbReference>
<organism evidence="1 2">
    <name type="scientific">Lodderomyces elongisporus (strain ATCC 11503 / CBS 2605 / JCM 1781 / NBRC 1676 / NRRL YB-4239)</name>
    <name type="common">Yeast</name>
    <name type="synonym">Saccharomyces elongisporus</name>
    <dbReference type="NCBI Taxonomy" id="379508"/>
    <lineage>
        <taxon>Eukaryota</taxon>
        <taxon>Fungi</taxon>
        <taxon>Dikarya</taxon>
        <taxon>Ascomycota</taxon>
        <taxon>Saccharomycotina</taxon>
        <taxon>Pichiomycetes</taxon>
        <taxon>Debaryomycetaceae</taxon>
        <taxon>Candida/Lodderomyces clade</taxon>
        <taxon>Lodderomyces</taxon>
    </lineage>
</organism>
<dbReference type="AlphaFoldDB" id="A5E1C1"/>
<dbReference type="HOGENOM" id="CLU_049633_3_0_1"/>
<gene>
    <name evidence="1" type="ORF">LELG_03408</name>
</gene>
<dbReference type="PANTHER" id="PTHR31591">
    <property type="entry name" value="UPF0613 PROTEIN PB24D3.06C"/>
    <property type="match status" value="1"/>
</dbReference>
<dbReference type="EMBL" id="CH981527">
    <property type="protein sequence ID" value="EDK45229.1"/>
    <property type="molecule type" value="Genomic_DNA"/>
</dbReference>
<dbReference type="GeneID" id="5232794"/>
<dbReference type="InParanoid" id="A5E1C1"/>
<keyword evidence="2" id="KW-1185">Reference proteome</keyword>
<dbReference type="PANTHER" id="PTHR31591:SF1">
    <property type="entry name" value="UPF0613 PROTEIN PB24D3.06C"/>
    <property type="match status" value="1"/>
</dbReference>
<dbReference type="eggNOG" id="KOG4840">
    <property type="taxonomic scope" value="Eukaryota"/>
</dbReference>
<dbReference type="OrthoDB" id="10034502at2759"/>
<dbReference type="KEGG" id="lel:PVL30_002904"/>
<dbReference type="Gene3D" id="3.40.50.1820">
    <property type="entry name" value="alpha/beta hydrolase"/>
    <property type="match status" value="1"/>
</dbReference>
<sequence>MSLSNVPPQVGVLHTYGFNLTAFEITEYTGERTENLILFIGGLGNGLLNVPYIPSLAQAAARFQSKNKGKWNVAQVLLSSAYNGWGTSTLERDSKQLKKAIEYFRSKNGGNRKNIVLMGHSTGCQNSMHYLTNVLSGAGAADPLSSSSSSSSSSVDYNPNDTEKYEIQGAILQASVSDQEAFRADHKNIDFDALTKEVYDEYIAQGRGKEILPEKFRKLSFNTPITAYRFHSLVSKKGDDDYFSSYLTDDDFQQTFGKVQTPLLVLYSGNDQFVPSHVNKEELIQRWRTITPQKYWSNYSRIIPGGKHDLGDGSPTEAIDTLVDSVTLFINDL</sequence>
<evidence type="ECO:0000313" key="2">
    <source>
        <dbReference type="Proteomes" id="UP000001996"/>
    </source>
</evidence>
<name>A5E1C1_LODEL</name>
<dbReference type="Pfam" id="PF08538">
    <property type="entry name" value="DUF1749"/>
    <property type="match status" value="1"/>
</dbReference>
<dbReference type="SUPFAM" id="SSF53474">
    <property type="entry name" value="alpha/beta-Hydrolases"/>
    <property type="match status" value="1"/>
</dbReference>
<reference evidence="1 2" key="1">
    <citation type="journal article" date="2009" name="Nature">
        <title>Evolution of pathogenicity and sexual reproduction in eight Candida genomes.</title>
        <authorList>
            <person name="Butler G."/>
            <person name="Rasmussen M.D."/>
            <person name="Lin M.F."/>
            <person name="Santos M.A."/>
            <person name="Sakthikumar S."/>
            <person name="Munro C.A."/>
            <person name="Rheinbay E."/>
            <person name="Grabherr M."/>
            <person name="Forche A."/>
            <person name="Reedy J.L."/>
            <person name="Agrafioti I."/>
            <person name="Arnaud M.B."/>
            <person name="Bates S."/>
            <person name="Brown A.J."/>
            <person name="Brunke S."/>
            <person name="Costanzo M.C."/>
            <person name="Fitzpatrick D.A."/>
            <person name="de Groot P.W."/>
            <person name="Harris D."/>
            <person name="Hoyer L.L."/>
            <person name="Hube B."/>
            <person name="Klis F.M."/>
            <person name="Kodira C."/>
            <person name="Lennard N."/>
            <person name="Logue M.E."/>
            <person name="Martin R."/>
            <person name="Neiman A.M."/>
            <person name="Nikolaou E."/>
            <person name="Quail M.A."/>
            <person name="Quinn J."/>
            <person name="Santos M.C."/>
            <person name="Schmitzberger F.F."/>
            <person name="Sherlock G."/>
            <person name="Shah P."/>
            <person name="Silverstein K.A."/>
            <person name="Skrzypek M.S."/>
            <person name="Soll D."/>
            <person name="Staggs R."/>
            <person name="Stansfield I."/>
            <person name="Stumpf M.P."/>
            <person name="Sudbery P.E."/>
            <person name="Srikantha T."/>
            <person name="Zeng Q."/>
            <person name="Berman J."/>
            <person name="Berriman M."/>
            <person name="Heitman J."/>
            <person name="Gow N.A."/>
            <person name="Lorenz M.C."/>
            <person name="Birren B.W."/>
            <person name="Kellis M."/>
            <person name="Cuomo C.A."/>
        </authorList>
    </citation>
    <scope>NUCLEOTIDE SEQUENCE [LARGE SCALE GENOMIC DNA]</scope>
    <source>
        <strain evidence="2">ATCC 11503 / BCRC 21390 / CBS 2605 / JCM 1781 / NBRC 1676 / NRRL YB-4239</strain>
    </source>
</reference>
<dbReference type="VEuPathDB" id="FungiDB:LELG_03408"/>
<dbReference type="OMA" id="PPWVNKE"/>
<evidence type="ECO:0008006" key="3">
    <source>
        <dbReference type="Google" id="ProtNLM"/>
    </source>
</evidence>
<dbReference type="InterPro" id="IPR013744">
    <property type="entry name" value="SidJ"/>
</dbReference>
<accession>A5E1C1</accession>
<dbReference type="InterPro" id="IPR029058">
    <property type="entry name" value="AB_hydrolase_fold"/>
</dbReference>
<evidence type="ECO:0000313" key="1">
    <source>
        <dbReference type="EMBL" id="EDK45229.1"/>
    </source>
</evidence>